<name>A0A0D2VXQ2_CAPO3</name>
<accession>A0A0D2VXQ2</accession>
<keyword evidence="4" id="KW-1185">Reference proteome</keyword>
<dbReference type="PANTHER" id="PTHR13275">
    <property type="entry name" value="YL-1 PROTEIN TRANSCRIPTION FACTOR-LIKE 1"/>
    <property type="match status" value="1"/>
</dbReference>
<proteinExistence type="predicted"/>
<dbReference type="PhylomeDB" id="A0A0D2VXQ2"/>
<evidence type="ECO:0000313" key="3">
    <source>
        <dbReference type="EMBL" id="KJE96457.1"/>
    </source>
</evidence>
<sequence length="319" mass="34726">MSDDEGSTSSATSSSSSSASESSSGPPSPMPELMVTNRAHRANRGNRMQKVMTEELEEGDIYKELYGGFDEVADDEQYETEESDDDQVDSDFDEADDEPKDGDPDAEAAAADRAAADEDDELPRKKQRLLPGDEKPKKKATAAPKKAPARRSANDQRARFVQLGAGAAAVGPSSSSVGASHGDTPSPSVDGEAEEGGRRKSRRSVAVVQAQEVNRRLQEREEMRVSRSLSQKPKAPVVVMTQEELLAEAKITEQANLADVAAFLKLEEERKKQKHAPVVLTGQRYIYHSRAILDPETQQPRTQNFVTFVDVPDVAHAFG</sequence>
<dbReference type="EMBL" id="KE346371">
    <property type="protein sequence ID" value="KJE96457.1"/>
    <property type="molecule type" value="Genomic_DNA"/>
</dbReference>
<dbReference type="OrthoDB" id="78296at2759"/>
<reference evidence="4" key="1">
    <citation type="submission" date="2011-02" db="EMBL/GenBank/DDBJ databases">
        <title>The Genome Sequence of Capsaspora owczarzaki ATCC 30864.</title>
        <authorList>
            <person name="Russ C."/>
            <person name="Cuomo C."/>
            <person name="Burger G."/>
            <person name="Gray M.W."/>
            <person name="Holland P.W.H."/>
            <person name="King N."/>
            <person name="Lang F.B.F."/>
            <person name="Roger A.J."/>
            <person name="Ruiz-Trillo I."/>
            <person name="Young S.K."/>
            <person name="Zeng Q."/>
            <person name="Gargeya S."/>
            <person name="Alvarado L."/>
            <person name="Berlin A."/>
            <person name="Chapman S.B."/>
            <person name="Chen Z."/>
            <person name="Freedman E."/>
            <person name="Gellesch M."/>
            <person name="Goldberg J."/>
            <person name="Griggs A."/>
            <person name="Gujja S."/>
            <person name="Heilman E."/>
            <person name="Heiman D."/>
            <person name="Howarth C."/>
            <person name="Mehta T."/>
            <person name="Neiman D."/>
            <person name="Pearson M."/>
            <person name="Roberts A."/>
            <person name="Saif S."/>
            <person name="Shea T."/>
            <person name="Shenoy N."/>
            <person name="Sisk P."/>
            <person name="Stolte C."/>
            <person name="Sykes S."/>
            <person name="White J."/>
            <person name="Yandava C."/>
            <person name="Haas B."/>
            <person name="Nusbaum C."/>
            <person name="Birren B."/>
        </authorList>
    </citation>
    <scope>NUCLEOTIDE SEQUENCE</scope>
    <source>
        <strain evidence="4">ATCC 30864</strain>
    </source>
</reference>
<evidence type="ECO:0000259" key="2">
    <source>
        <dbReference type="Pfam" id="PF05764"/>
    </source>
</evidence>
<dbReference type="PANTHER" id="PTHR13275:SF4">
    <property type="entry name" value="VACUOLAR PROTEIN SORTING-ASSOCIATED PROTEIN 72 HOMOLOG"/>
    <property type="match status" value="1"/>
</dbReference>
<feature type="compositionally biased region" description="Low complexity" evidence="1">
    <location>
        <begin position="7"/>
        <end position="25"/>
    </location>
</feature>
<dbReference type="STRING" id="595528.A0A0D2VXQ2"/>
<dbReference type="GO" id="GO:0005634">
    <property type="term" value="C:nucleus"/>
    <property type="evidence" value="ECO:0007669"/>
    <property type="project" value="TreeGrafter"/>
</dbReference>
<feature type="compositionally biased region" description="Low complexity" evidence="1">
    <location>
        <begin position="164"/>
        <end position="182"/>
    </location>
</feature>
<dbReference type="RefSeq" id="XP_004344404.1">
    <property type="nucleotide sequence ID" value="XM_004344354.2"/>
</dbReference>
<feature type="compositionally biased region" description="Acidic residues" evidence="1">
    <location>
        <begin position="71"/>
        <end position="106"/>
    </location>
</feature>
<organism evidence="3 4">
    <name type="scientific">Capsaspora owczarzaki (strain ATCC 30864)</name>
    <dbReference type="NCBI Taxonomy" id="595528"/>
    <lineage>
        <taxon>Eukaryota</taxon>
        <taxon>Filasterea</taxon>
        <taxon>Capsaspora</taxon>
    </lineage>
</organism>
<feature type="region of interest" description="Disordered" evidence="1">
    <location>
        <begin position="1"/>
        <end position="208"/>
    </location>
</feature>
<dbReference type="InterPro" id="IPR046757">
    <property type="entry name" value="YL1_N"/>
</dbReference>
<gene>
    <name evidence="3" type="ORF">CAOG_006783</name>
</gene>
<dbReference type="AlphaFoldDB" id="A0A0D2VXQ2"/>
<dbReference type="eggNOG" id="KOG2897">
    <property type="taxonomic scope" value="Eukaryota"/>
</dbReference>
<protein>
    <recommendedName>
        <fullName evidence="2">Vps72/YL1 N-terminal domain-containing protein</fullName>
    </recommendedName>
</protein>
<feature type="domain" description="Vps72/YL1 N-terminal" evidence="2">
    <location>
        <begin position="38"/>
        <end position="277"/>
    </location>
</feature>
<dbReference type="FunCoup" id="A0A0D2VXQ2">
    <property type="interactions" value="362"/>
</dbReference>
<evidence type="ECO:0000313" key="4">
    <source>
        <dbReference type="Proteomes" id="UP000008743"/>
    </source>
</evidence>
<dbReference type="Pfam" id="PF05764">
    <property type="entry name" value="YL1"/>
    <property type="match status" value="1"/>
</dbReference>
<dbReference type="InParanoid" id="A0A0D2VXQ2"/>
<dbReference type="Proteomes" id="UP000008743">
    <property type="component" value="Unassembled WGS sequence"/>
</dbReference>
<evidence type="ECO:0000256" key="1">
    <source>
        <dbReference type="SAM" id="MobiDB-lite"/>
    </source>
</evidence>